<dbReference type="CDD" id="cd01115">
    <property type="entry name" value="SLC13_permease"/>
    <property type="match status" value="1"/>
</dbReference>
<feature type="transmembrane region" description="Helical" evidence="7">
    <location>
        <begin position="89"/>
        <end position="107"/>
    </location>
</feature>
<feature type="domain" description="RCK C-terminal" evidence="8">
    <location>
        <begin position="204"/>
        <end position="290"/>
    </location>
</feature>
<evidence type="ECO:0000313" key="9">
    <source>
        <dbReference type="EMBL" id="MCJ8499133.1"/>
    </source>
</evidence>
<keyword evidence="6 7" id="KW-0472">Membrane</keyword>
<evidence type="ECO:0000256" key="7">
    <source>
        <dbReference type="SAM" id="Phobius"/>
    </source>
</evidence>
<keyword evidence="2" id="KW-0813">Transport</keyword>
<dbReference type="Pfam" id="PF03600">
    <property type="entry name" value="CitMHS"/>
    <property type="match status" value="1"/>
</dbReference>
<feature type="transmembrane region" description="Helical" evidence="7">
    <location>
        <begin position="171"/>
        <end position="194"/>
    </location>
</feature>
<dbReference type="GO" id="GO:0006813">
    <property type="term" value="P:potassium ion transport"/>
    <property type="evidence" value="ECO:0007669"/>
    <property type="project" value="InterPro"/>
</dbReference>
<organism evidence="9 10">
    <name type="scientific">Desulfatitalea alkaliphila</name>
    <dbReference type="NCBI Taxonomy" id="2929485"/>
    <lineage>
        <taxon>Bacteria</taxon>
        <taxon>Pseudomonadati</taxon>
        <taxon>Thermodesulfobacteriota</taxon>
        <taxon>Desulfobacteria</taxon>
        <taxon>Desulfobacterales</taxon>
        <taxon>Desulfosarcinaceae</taxon>
        <taxon>Desulfatitalea</taxon>
    </lineage>
</organism>
<feature type="transmembrane region" description="Helical" evidence="7">
    <location>
        <begin position="530"/>
        <end position="548"/>
    </location>
</feature>
<feature type="transmembrane region" description="Helical" evidence="7">
    <location>
        <begin position="475"/>
        <end position="495"/>
    </location>
</feature>
<dbReference type="PANTHER" id="PTHR43652">
    <property type="entry name" value="BASIC AMINO ACID ANTIPORTER YFCC-RELATED"/>
    <property type="match status" value="1"/>
</dbReference>
<keyword evidence="10" id="KW-1185">Reference proteome</keyword>
<evidence type="ECO:0000313" key="10">
    <source>
        <dbReference type="Proteomes" id="UP001165427"/>
    </source>
</evidence>
<evidence type="ECO:0000256" key="4">
    <source>
        <dbReference type="ARBA" id="ARBA00022737"/>
    </source>
</evidence>
<feature type="domain" description="RCK C-terminal" evidence="8">
    <location>
        <begin position="296"/>
        <end position="382"/>
    </location>
</feature>
<evidence type="ECO:0000256" key="2">
    <source>
        <dbReference type="ARBA" id="ARBA00022448"/>
    </source>
</evidence>
<evidence type="ECO:0000259" key="8">
    <source>
        <dbReference type="PROSITE" id="PS51202"/>
    </source>
</evidence>
<feature type="transmembrane region" description="Helical" evidence="7">
    <location>
        <begin position="47"/>
        <end position="69"/>
    </location>
</feature>
<comment type="caution">
    <text evidence="9">The sequence shown here is derived from an EMBL/GenBank/DDBJ whole genome shotgun (WGS) entry which is preliminary data.</text>
</comment>
<dbReference type="SUPFAM" id="SSF116726">
    <property type="entry name" value="TrkA C-terminal domain-like"/>
    <property type="match status" value="2"/>
</dbReference>
<dbReference type="GO" id="GO:0005886">
    <property type="term" value="C:plasma membrane"/>
    <property type="evidence" value="ECO:0007669"/>
    <property type="project" value="TreeGrafter"/>
</dbReference>
<dbReference type="GO" id="GO:0008324">
    <property type="term" value="F:monoatomic cation transmembrane transporter activity"/>
    <property type="evidence" value="ECO:0007669"/>
    <property type="project" value="InterPro"/>
</dbReference>
<dbReference type="PROSITE" id="PS01271">
    <property type="entry name" value="NA_SULFATE"/>
    <property type="match status" value="1"/>
</dbReference>
<keyword evidence="3 7" id="KW-0812">Transmembrane</keyword>
<dbReference type="EMBL" id="JALJRB010000001">
    <property type="protein sequence ID" value="MCJ8499133.1"/>
    <property type="molecule type" value="Genomic_DNA"/>
</dbReference>
<keyword evidence="5 7" id="KW-1133">Transmembrane helix</keyword>
<dbReference type="RefSeq" id="WP_246902241.1">
    <property type="nucleotide sequence ID" value="NZ_JALJRB010000001.1"/>
</dbReference>
<feature type="transmembrane region" description="Helical" evidence="7">
    <location>
        <begin position="403"/>
        <end position="432"/>
    </location>
</feature>
<feature type="transmembrane region" description="Helical" evidence="7">
    <location>
        <begin position="507"/>
        <end position="525"/>
    </location>
</feature>
<dbReference type="InterPro" id="IPR006037">
    <property type="entry name" value="RCK_C"/>
</dbReference>
<dbReference type="InterPro" id="IPR036721">
    <property type="entry name" value="RCK_C_sf"/>
</dbReference>
<feature type="transmembrane region" description="Helical" evidence="7">
    <location>
        <begin position="568"/>
        <end position="588"/>
    </location>
</feature>
<evidence type="ECO:0000256" key="3">
    <source>
        <dbReference type="ARBA" id="ARBA00022692"/>
    </source>
</evidence>
<dbReference type="InterPro" id="IPR051679">
    <property type="entry name" value="DASS-Related_Transporters"/>
</dbReference>
<reference evidence="9" key="1">
    <citation type="submission" date="2022-04" db="EMBL/GenBank/DDBJ databases">
        <title>Desulfatitalea alkaliphila sp. nov., a novel anaerobic sulfate-reducing bacterium isolated from terrestrial mud volcano, Taman Peninsula, Russia.</title>
        <authorList>
            <person name="Khomyakova M.A."/>
            <person name="Merkel A.Y."/>
            <person name="Slobodkin A.I."/>
        </authorList>
    </citation>
    <scope>NUCLEOTIDE SEQUENCE</scope>
    <source>
        <strain evidence="9">M08but</strain>
    </source>
</reference>
<comment type="subcellular location">
    <subcellularLocation>
        <location evidence="1">Membrane</location>
        <topology evidence="1">Multi-pass membrane protein</topology>
    </subcellularLocation>
</comment>
<protein>
    <submittedName>
        <fullName evidence="9">SLC13 family permease</fullName>
    </submittedName>
</protein>
<evidence type="ECO:0000256" key="5">
    <source>
        <dbReference type="ARBA" id="ARBA00022989"/>
    </source>
</evidence>
<dbReference type="AlphaFoldDB" id="A0AA41R4G6"/>
<evidence type="ECO:0000256" key="1">
    <source>
        <dbReference type="ARBA" id="ARBA00004141"/>
    </source>
</evidence>
<name>A0AA41R4G6_9BACT</name>
<dbReference type="PANTHER" id="PTHR43652:SF2">
    <property type="entry name" value="BASIC AMINO ACID ANTIPORTER YFCC-RELATED"/>
    <property type="match status" value="1"/>
</dbReference>
<dbReference type="Gene3D" id="3.30.70.1450">
    <property type="entry name" value="Regulator of K+ conductance, C-terminal domain"/>
    <property type="match status" value="1"/>
</dbReference>
<proteinExistence type="predicted"/>
<feature type="transmembrane region" description="Helical" evidence="7">
    <location>
        <begin position="444"/>
        <end position="463"/>
    </location>
</feature>
<dbReference type="Proteomes" id="UP001165427">
    <property type="component" value="Unassembled WGS sequence"/>
</dbReference>
<dbReference type="InterPro" id="IPR004680">
    <property type="entry name" value="Cit_transptr-like_dom"/>
</dbReference>
<keyword evidence="4" id="KW-0677">Repeat</keyword>
<feature type="transmembrane region" description="Helical" evidence="7">
    <location>
        <begin position="141"/>
        <end position="159"/>
    </location>
</feature>
<dbReference type="PROSITE" id="PS51202">
    <property type="entry name" value="RCK_C"/>
    <property type="match status" value="2"/>
</dbReference>
<gene>
    <name evidence="9" type="ORF">MRX98_00990</name>
</gene>
<dbReference type="InterPro" id="IPR031312">
    <property type="entry name" value="Na/sul_symport_CS"/>
</dbReference>
<sequence length="590" mass="63879">MEIVIVSLILLATIFLLISERLPVDLTAIGIMVALMLSGILTPPEAVAGFANPAVITVGAMFLLSQGMVRTGVVGLIARRVMDLTRGRAWLALLVVLAIVGLASAFINNTPVVVLFIPVIISMGCRLGVSPSKYLIPISYVSILAGTCTLIGTSTNIIISDLSARSGYGALGMFELAWVGLPLALVGFAFIMVAGPRWLPDLDHPTCELDGQRKRRYLAELIVPRGSALVGLDPCADLPTRYPGLEVVELIRYSHIFHPCRDAVAIAPDDLLLVKGSPNDLTHILQGKDVDLPLSEKGIDFRKPDEAFVVELIIPPQSSLLGWRLRETYLEREEDLHVVAVERSGLHYTERKIKDIRLRIGDILLVWCRADRMEKFRGRSDWIVVEDVHDEIVFQRKAPLAGLIFAAMVAAAATGLADIMVCALTAVFLMLVTGCLPLKEAYRALQSNVLMLIAGTIALGRAMEQTGASQYYADLYLGLFQGWPPVMIMAGFLLLTSISTQVLSNNATAVLLLPIAVSTALGLGVNPKPFIIAVCFGASACFATPIGYQTNLMVYGPGGYKFSDYLKLGIPLNFMVLVGGTLLIPVFWPL</sequence>
<evidence type="ECO:0000256" key="6">
    <source>
        <dbReference type="ARBA" id="ARBA00023136"/>
    </source>
</evidence>
<accession>A0AA41R4G6</accession>